<evidence type="ECO:0000313" key="12">
    <source>
        <dbReference type="EMBL" id="QHD65126.1"/>
    </source>
</evidence>
<evidence type="ECO:0000256" key="1">
    <source>
        <dbReference type="ARBA" id="ARBA00012831"/>
    </source>
</evidence>
<protein>
    <recommendedName>
        <fullName evidence="2">Proline--tRNA ligase</fullName>
        <ecNumber evidence="1">6.1.1.15</ecNumber>
    </recommendedName>
    <alternativeName>
        <fullName evidence="9">Prolyl-tRNA synthetase</fullName>
    </alternativeName>
</protein>
<keyword evidence="5" id="KW-0547">Nucleotide-binding</keyword>
<dbReference type="GO" id="GO:0006433">
    <property type="term" value="P:prolyl-tRNA aminoacylation"/>
    <property type="evidence" value="ECO:0007669"/>
    <property type="project" value="InterPro"/>
</dbReference>
<dbReference type="SUPFAM" id="SSF52954">
    <property type="entry name" value="Class II aaRS ABD-related"/>
    <property type="match status" value="1"/>
</dbReference>
<evidence type="ECO:0000256" key="8">
    <source>
        <dbReference type="ARBA" id="ARBA00023146"/>
    </source>
</evidence>
<dbReference type="InterPro" id="IPR004154">
    <property type="entry name" value="Anticodon-bd"/>
</dbReference>
<dbReference type="Pfam" id="PF03129">
    <property type="entry name" value="HGTP_anticodon"/>
    <property type="match status" value="1"/>
</dbReference>
<dbReference type="EMBL" id="CP047224">
    <property type="protein sequence ID" value="QHD65126.1"/>
    <property type="molecule type" value="Genomic_DNA"/>
</dbReference>
<evidence type="ECO:0000256" key="6">
    <source>
        <dbReference type="ARBA" id="ARBA00022840"/>
    </source>
</evidence>
<keyword evidence="6" id="KW-0067">ATP-binding</keyword>
<keyword evidence="7" id="KW-0648">Protein biosynthesis</keyword>
<dbReference type="InterPro" id="IPR002314">
    <property type="entry name" value="aa-tRNA-synt_IIb"/>
</dbReference>
<accession>A0A6P1G9J0</accession>
<dbReference type="GO" id="GO:0004827">
    <property type="term" value="F:proline-tRNA ligase activity"/>
    <property type="evidence" value="ECO:0007669"/>
    <property type="project" value="UniProtKB-EC"/>
</dbReference>
<dbReference type="InterPro" id="IPR006195">
    <property type="entry name" value="aa-tRNA-synth_II"/>
</dbReference>
<dbReference type="CDD" id="cd00779">
    <property type="entry name" value="ProRS_core_prok"/>
    <property type="match status" value="1"/>
</dbReference>
<dbReference type="InterPro" id="IPR002316">
    <property type="entry name" value="Pro-tRNA-ligase_IIa"/>
</dbReference>
<dbReference type="SUPFAM" id="SSF55681">
    <property type="entry name" value="Class II aaRS and biotin synthetases"/>
    <property type="match status" value="1"/>
</dbReference>
<sequence length="436" mass="49929">MKNKVRVSEYYLPLMKNVSSEVKLRSHKYSLRAGLVKQCGAGLYSWLPLGLKVLRNIENIIRQELDYMGMHEMLMPCIQLAKLWEESGRYADYGKELLKFKDRHDNELLFGPTNEEVITAIVRDDLASYKQLPKILYHIQWKFRDEIRPRFGLMRAREFLMKDAYSFDIDQHSARVSYNKVYQSYLRIFKQLGLNPIPCRANAGVIGGSLNHEFHITTTEGGEGKIFYPEEMKELVDTFCKIDPSDEHATSVIIERLQKLDCFTEECSSSSVENGTRISTAQGIEVGHIFLFGEKYSAPMQARFSDRGGNKKNFYMGSYGIGISRLLAAIIEVHSDDKGIIWPESIAPFKVGLINLHEESYGFASEIFSKLDNVIYDDTSDSQGVKFARMDLIGVPFQIIVGKNALVDGTVELKFRLDSKRENRNFNELVSFFSHI</sequence>
<keyword evidence="13" id="KW-1185">Reference proteome</keyword>
<evidence type="ECO:0000313" key="13">
    <source>
        <dbReference type="Proteomes" id="UP000464912"/>
    </source>
</evidence>
<dbReference type="KEGG" id="nef:GP480_01475"/>
<dbReference type="InterPro" id="IPR045864">
    <property type="entry name" value="aa-tRNA-synth_II/BPL/LPL"/>
</dbReference>
<dbReference type="NCBIfam" id="NF008979">
    <property type="entry name" value="PRK12325.1"/>
    <property type="match status" value="1"/>
</dbReference>
<dbReference type="InterPro" id="IPR050062">
    <property type="entry name" value="Pro-tRNA_synthetase"/>
</dbReference>
<dbReference type="RefSeq" id="WP_160095226.1">
    <property type="nucleotide sequence ID" value="NZ_CP047224.1"/>
</dbReference>
<feature type="domain" description="Aminoacyl-transfer RNA synthetases class-II family profile" evidence="11">
    <location>
        <begin position="42"/>
        <end position="343"/>
    </location>
</feature>
<dbReference type="InterPro" id="IPR033730">
    <property type="entry name" value="ProRS_core_prok"/>
</dbReference>
<organism evidence="12 13">
    <name type="scientific">Neorickettsia findlayensis</name>
    <dbReference type="NCBI Taxonomy" id="2686014"/>
    <lineage>
        <taxon>Bacteria</taxon>
        <taxon>Pseudomonadati</taxon>
        <taxon>Pseudomonadota</taxon>
        <taxon>Alphaproteobacteria</taxon>
        <taxon>Rickettsiales</taxon>
        <taxon>Anaplasmataceae</taxon>
        <taxon>Neorickettsia</taxon>
    </lineage>
</organism>
<evidence type="ECO:0000256" key="5">
    <source>
        <dbReference type="ARBA" id="ARBA00022741"/>
    </source>
</evidence>
<comment type="catalytic activity">
    <reaction evidence="10">
        <text>tRNA(Pro) + L-proline + ATP = L-prolyl-tRNA(Pro) + AMP + diphosphate</text>
        <dbReference type="Rhea" id="RHEA:14305"/>
        <dbReference type="Rhea" id="RHEA-COMP:9700"/>
        <dbReference type="Rhea" id="RHEA-COMP:9702"/>
        <dbReference type="ChEBI" id="CHEBI:30616"/>
        <dbReference type="ChEBI" id="CHEBI:33019"/>
        <dbReference type="ChEBI" id="CHEBI:60039"/>
        <dbReference type="ChEBI" id="CHEBI:78442"/>
        <dbReference type="ChEBI" id="CHEBI:78532"/>
        <dbReference type="ChEBI" id="CHEBI:456215"/>
        <dbReference type="EC" id="6.1.1.15"/>
    </reaction>
</comment>
<proteinExistence type="predicted"/>
<evidence type="ECO:0000256" key="2">
    <source>
        <dbReference type="ARBA" id="ARBA00019110"/>
    </source>
</evidence>
<dbReference type="GO" id="GO:0005524">
    <property type="term" value="F:ATP binding"/>
    <property type="evidence" value="ECO:0007669"/>
    <property type="project" value="UniProtKB-KW"/>
</dbReference>
<dbReference type="AlphaFoldDB" id="A0A6P1G9J0"/>
<reference evidence="12 13" key="1">
    <citation type="journal article" date="2020" name="MBio">
        <title>Erratum for Teymournejad et al., 'Isolation and Molecular Analysis of a Novel Neorickettsia Species That Causes Potomac Horse Fever'.</title>
        <authorList>
            <person name="Teymournejad O."/>
            <person name="Lin M."/>
            <person name="Bekebrede H."/>
            <person name="Kamr A."/>
            <person name="Toribio R.E."/>
            <person name="Arroyo L.G."/>
            <person name="Baird J.D."/>
            <person name="Rikihisa Y."/>
        </authorList>
    </citation>
    <scope>NUCLEOTIDE SEQUENCE [LARGE SCALE GENOMIC DNA]</scope>
    <source>
        <strain evidence="12 13">Fin17</strain>
    </source>
</reference>
<dbReference type="GO" id="GO:0005829">
    <property type="term" value="C:cytosol"/>
    <property type="evidence" value="ECO:0007669"/>
    <property type="project" value="TreeGrafter"/>
</dbReference>
<evidence type="ECO:0000256" key="9">
    <source>
        <dbReference type="ARBA" id="ARBA00029731"/>
    </source>
</evidence>
<dbReference type="InterPro" id="IPR044140">
    <property type="entry name" value="ProRS_anticodon_short"/>
</dbReference>
<evidence type="ECO:0000256" key="3">
    <source>
        <dbReference type="ARBA" id="ARBA00022490"/>
    </source>
</evidence>
<dbReference type="Gene3D" id="3.30.930.10">
    <property type="entry name" value="Bira Bifunctional Protein, Domain 2"/>
    <property type="match status" value="1"/>
</dbReference>
<name>A0A6P1G9J0_9RICK</name>
<keyword evidence="4 12" id="KW-0436">Ligase</keyword>
<evidence type="ECO:0000256" key="7">
    <source>
        <dbReference type="ARBA" id="ARBA00022917"/>
    </source>
</evidence>
<dbReference type="InterPro" id="IPR036621">
    <property type="entry name" value="Anticodon-bd_dom_sf"/>
</dbReference>
<dbReference type="CDD" id="cd00861">
    <property type="entry name" value="ProRS_anticodon_short"/>
    <property type="match status" value="1"/>
</dbReference>
<keyword evidence="3" id="KW-0963">Cytoplasm</keyword>
<evidence type="ECO:0000259" key="11">
    <source>
        <dbReference type="PROSITE" id="PS50862"/>
    </source>
</evidence>
<dbReference type="Gene3D" id="3.40.50.800">
    <property type="entry name" value="Anticodon-binding domain"/>
    <property type="match status" value="1"/>
</dbReference>
<evidence type="ECO:0000256" key="4">
    <source>
        <dbReference type="ARBA" id="ARBA00022598"/>
    </source>
</evidence>
<dbReference type="PROSITE" id="PS50862">
    <property type="entry name" value="AA_TRNA_LIGASE_II"/>
    <property type="match status" value="1"/>
</dbReference>
<dbReference type="Pfam" id="PF00587">
    <property type="entry name" value="tRNA-synt_2b"/>
    <property type="match status" value="1"/>
</dbReference>
<keyword evidence="8" id="KW-0030">Aminoacyl-tRNA synthetase</keyword>
<dbReference type="PANTHER" id="PTHR42753:SF2">
    <property type="entry name" value="PROLINE--TRNA LIGASE"/>
    <property type="match status" value="1"/>
</dbReference>
<dbReference type="PRINTS" id="PR01046">
    <property type="entry name" value="TRNASYNTHPRO"/>
</dbReference>
<gene>
    <name evidence="12" type="ORF">GP480_01475</name>
</gene>
<dbReference type="PANTHER" id="PTHR42753">
    <property type="entry name" value="MITOCHONDRIAL RIBOSOME PROTEIN L39/PROLYL-TRNA LIGASE FAMILY MEMBER"/>
    <property type="match status" value="1"/>
</dbReference>
<dbReference type="Proteomes" id="UP000464912">
    <property type="component" value="Chromosome"/>
</dbReference>
<reference evidence="12 13" key="2">
    <citation type="journal article" date="2020" name="MBio">
        <title>Isolation and Molecular Analysis of a Novel Neorickettsia Species That Causes Potomac Horse Fever.</title>
        <authorList>
            <person name="Teymournejad O."/>
            <person name="Lin M."/>
            <person name="Bekebrede H."/>
            <person name="Kamr A."/>
            <person name="Toribio R.E."/>
            <person name="Arroyo L.G."/>
            <person name="Baird J.D."/>
            <person name="Rikihisa Y."/>
        </authorList>
    </citation>
    <scope>NUCLEOTIDE SEQUENCE [LARGE SCALE GENOMIC DNA]</scope>
    <source>
        <strain evidence="12 13">Fin17</strain>
    </source>
</reference>
<evidence type="ECO:0000256" key="10">
    <source>
        <dbReference type="ARBA" id="ARBA00047671"/>
    </source>
</evidence>
<dbReference type="EC" id="6.1.1.15" evidence="1"/>